<gene>
    <name evidence="2" type="ORF">NN4_72120</name>
</gene>
<sequence>MVNDVRKRQRDPKTYRRAATYVLIVNAAAALAFAVAAIWTANRSACADADTLLCDTGAKTAMLLVPTVILLLGGIGAFIETYLEWRRGGAWPIWQGAGWFLFMVMVVYLAIGGSTVAR</sequence>
<accession>A0A511MQ09</accession>
<feature type="transmembrane region" description="Helical" evidence="1">
    <location>
        <begin position="21"/>
        <end position="41"/>
    </location>
</feature>
<organism evidence="2 3">
    <name type="scientific">Nocardia ninae NBRC 108245</name>
    <dbReference type="NCBI Taxonomy" id="1210091"/>
    <lineage>
        <taxon>Bacteria</taxon>
        <taxon>Bacillati</taxon>
        <taxon>Actinomycetota</taxon>
        <taxon>Actinomycetes</taxon>
        <taxon>Mycobacteriales</taxon>
        <taxon>Nocardiaceae</taxon>
        <taxon>Nocardia</taxon>
    </lineage>
</organism>
<name>A0A511MQ09_9NOCA</name>
<dbReference type="Proteomes" id="UP000321424">
    <property type="component" value="Unassembled WGS sequence"/>
</dbReference>
<protein>
    <recommendedName>
        <fullName evidence="4">Integral membrane protein</fullName>
    </recommendedName>
</protein>
<comment type="caution">
    <text evidence="2">The sequence shown here is derived from an EMBL/GenBank/DDBJ whole genome shotgun (WGS) entry which is preliminary data.</text>
</comment>
<keyword evidence="1" id="KW-1133">Transmembrane helix</keyword>
<evidence type="ECO:0000256" key="1">
    <source>
        <dbReference type="SAM" id="Phobius"/>
    </source>
</evidence>
<keyword evidence="3" id="KW-1185">Reference proteome</keyword>
<reference evidence="2 3" key="1">
    <citation type="submission" date="2019-07" db="EMBL/GenBank/DDBJ databases">
        <title>Whole genome shotgun sequence of Nocardia ninae NBRC 108245.</title>
        <authorList>
            <person name="Hosoyama A."/>
            <person name="Uohara A."/>
            <person name="Ohji S."/>
            <person name="Ichikawa N."/>
        </authorList>
    </citation>
    <scope>NUCLEOTIDE SEQUENCE [LARGE SCALE GENOMIC DNA]</scope>
    <source>
        <strain evidence="2 3">NBRC 108245</strain>
    </source>
</reference>
<evidence type="ECO:0000313" key="3">
    <source>
        <dbReference type="Proteomes" id="UP000321424"/>
    </source>
</evidence>
<feature type="transmembrane region" description="Helical" evidence="1">
    <location>
        <begin position="61"/>
        <end position="79"/>
    </location>
</feature>
<dbReference type="RefSeq" id="WP_147140466.1">
    <property type="nucleotide sequence ID" value="NZ_BJXA01000075.1"/>
</dbReference>
<evidence type="ECO:0000313" key="2">
    <source>
        <dbReference type="EMBL" id="GEM42693.1"/>
    </source>
</evidence>
<keyword evidence="1" id="KW-0472">Membrane</keyword>
<dbReference type="AlphaFoldDB" id="A0A511MQ09"/>
<dbReference type="OrthoDB" id="4563543at2"/>
<dbReference type="EMBL" id="BJXA01000075">
    <property type="protein sequence ID" value="GEM42693.1"/>
    <property type="molecule type" value="Genomic_DNA"/>
</dbReference>
<proteinExistence type="predicted"/>
<feature type="transmembrane region" description="Helical" evidence="1">
    <location>
        <begin position="91"/>
        <end position="111"/>
    </location>
</feature>
<keyword evidence="1" id="KW-0812">Transmembrane</keyword>
<evidence type="ECO:0008006" key="4">
    <source>
        <dbReference type="Google" id="ProtNLM"/>
    </source>
</evidence>